<comment type="caution">
    <text evidence="2">The sequence shown here is derived from an EMBL/GenBank/DDBJ whole genome shotgun (WGS) entry which is preliminary data.</text>
</comment>
<organism evidence="2 3">
    <name type="scientific">Kipferlia bialata</name>
    <dbReference type="NCBI Taxonomy" id="797122"/>
    <lineage>
        <taxon>Eukaryota</taxon>
        <taxon>Metamonada</taxon>
        <taxon>Carpediemonas-like organisms</taxon>
        <taxon>Kipferlia</taxon>
    </lineage>
</organism>
<evidence type="ECO:0000256" key="1">
    <source>
        <dbReference type="SAM" id="MobiDB-lite"/>
    </source>
</evidence>
<evidence type="ECO:0000313" key="3">
    <source>
        <dbReference type="Proteomes" id="UP000265618"/>
    </source>
</evidence>
<dbReference type="Gene3D" id="1.10.510.10">
    <property type="entry name" value="Transferase(Phosphotransferase) domain 1"/>
    <property type="match status" value="1"/>
</dbReference>
<sequence>MVYDRIHTLVANKPAGKLDTSLVRMNVLTLSELPVSQALCVGYERTMTRVVVFVLLPGEEEPSRRSSLYEPEWPTNMDLSDYRQKVMTMSKLVGATVGGLPLLWEVDGYAPVKRVHLPIRLSHTPCSMPPQTRRALNDKTVAIVFNFPQSGIPQSVPAPPLSRRLYQNALTPAMRGNVRSVVRRRGFTDNKYNPCSTPQGAAWHARVLQGDVGTLPDRLQEILRQSPVLDSFSEYRNLSPDLDTVHNCSGPMCVDMNTVTLRENLQLLPHMRIRWEPDKPDSCQSGGSTTVQPSSLQPETSDIWAMIGTKPLQSMLLTLEQSETKLKRGGEGALRSLRTFLDRPLGRAILAAVGVCCLENVWMGSDGRSYLAACMLEGGVVCHKQQGLFVEGLLDAVSPHIGDVHTLPLLSSVSLGITFGDKVSTPQAVTKQGCTQVSSLCPLVCAPSLFSMDGLVDPYQMLGRDELDEKDLGLRVHHSQGICNTPAEFIGHCLPLVTPTLTHLFDVIKSWVVENPIRSLHLDLAQIMPVTGHSHLTREERQLCPLGGRVPKTLAKKNAKPTNVVVLASLLDGSLWVCKTHGSRGRKTNQAILQLLRPEHVPGTQRPDESVGEREREREMERVVDVAPIPLWQYICESNVILSRYRQTVPPSNHHAVPLLQAVAAINLKGIIHGDVHLGNLLVCEGGVVEVVDFELARLSEDIVSPHSQRFRLNPCYPRDRLFENPEKEGHSHQVLLGHYGMSLDAAAALYMALDCRPDLIGHVRRAFCSVVAEQTTAGAIDDRAMFDRILQFDDCTVKEYWTQLLPKLRSAKLPVPVVTPTLPPHAYPYHPPSVIEVEGVPMRLVHGHTLMAKSDWFNVTETEGNSNNDTAKDGGKTRTAITVQTEKGAESPTMQPKTVRKRGKKSKRSKGNKTREEKRKCQKRPREVETGREREREMEREAKRVKKKRTKKKTKKSD</sequence>
<feature type="compositionally biased region" description="Basic and acidic residues" evidence="1">
    <location>
        <begin position="914"/>
        <end position="943"/>
    </location>
</feature>
<feature type="compositionally biased region" description="Basic residues" evidence="1">
    <location>
        <begin position="944"/>
        <end position="959"/>
    </location>
</feature>
<dbReference type="SUPFAM" id="SSF56112">
    <property type="entry name" value="Protein kinase-like (PK-like)"/>
    <property type="match status" value="1"/>
</dbReference>
<evidence type="ECO:0000313" key="2">
    <source>
        <dbReference type="EMBL" id="GIQ81858.1"/>
    </source>
</evidence>
<keyword evidence="3" id="KW-1185">Reference proteome</keyword>
<name>A0A9K3CRD5_9EUKA</name>
<reference evidence="2 3" key="1">
    <citation type="journal article" date="2018" name="PLoS ONE">
        <title>The draft genome of Kipferlia bialata reveals reductive genome evolution in fornicate parasites.</title>
        <authorList>
            <person name="Tanifuji G."/>
            <person name="Takabayashi S."/>
            <person name="Kume K."/>
            <person name="Takagi M."/>
            <person name="Nakayama T."/>
            <person name="Kamikawa R."/>
            <person name="Inagaki Y."/>
            <person name="Hashimoto T."/>
        </authorList>
    </citation>
    <scope>NUCLEOTIDE SEQUENCE [LARGE SCALE GENOMIC DNA]</scope>
    <source>
        <strain evidence="2">NY0173</strain>
    </source>
</reference>
<evidence type="ECO:0008006" key="4">
    <source>
        <dbReference type="Google" id="ProtNLM"/>
    </source>
</evidence>
<gene>
    <name evidence="2" type="ORF">KIPB_002891</name>
</gene>
<dbReference type="AlphaFoldDB" id="A0A9K3CRD5"/>
<feature type="region of interest" description="Disordered" evidence="1">
    <location>
        <begin position="863"/>
        <end position="959"/>
    </location>
</feature>
<dbReference type="EMBL" id="BDIP01000517">
    <property type="protein sequence ID" value="GIQ81858.1"/>
    <property type="molecule type" value="Genomic_DNA"/>
</dbReference>
<feature type="compositionally biased region" description="Basic residues" evidence="1">
    <location>
        <begin position="899"/>
        <end position="913"/>
    </location>
</feature>
<dbReference type="Proteomes" id="UP000265618">
    <property type="component" value="Unassembled WGS sequence"/>
</dbReference>
<proteinExistence type="predicted"/>
<protein>
    <recommendedName>
        <fullName evidence="4">Protein kinase domain-containing protein</fullName>
    </recommendedName>
</protein>
<dbReference type="InterPro" id="IPR011009">
    <property type="entry name" value="Kinase-like_dom_sf"/>
</dbReference>
<accession>A0A9K3CRD5</accession>